<evidence type="ECO:0000256" key="1">
    <source>
        <dbReference type="SAM" id="MobiDB-lite"/>
    </source>
</evidence>
<keyword evidence="3" id="KW-1185">Reference proteome</keyword>
<reference evidence="2" key="1">
    <citation type="journal article" date="2023" name="Science">
        <title>Genome structures resolve the early diversification of teleost fishes.</title>
        <authorList>
            <person name="Parey E."/>
            <person name="Louis A."/>
            <person name="Montfort J."/>
            <person name="Bouchez O."/>
            <person name="Roques C."/>
            <person name="Iampietro C."/>
            <person name="Lluch J."/>
            <person name="Castinel A."/>
            <person name="Donnadieu C."/>
            <person name="Desvignes T."/>
            <person name="Floi Bucao C."/>
            <person name="Jouanno E."/>
            <person name="Wen M."/>
            <person name="Mejri S."/>
            <person name="Dirks R."/>
            <person name="Jansen H."/>
            <person name="Henkel C."/>
            <person name="Chen W.J."/>
            <person name="Zahm M."/>
            <person name="Cabau C."/>
            <person name="Klopp C."/>
            <person name="Thompson A.W."/>
            <person name="Robinson-Rechavi M."/>
            <person name="Braasch I."/>
            <person name="Lecointre G."/>
            <person name="Bobe J."/>
            <person name="Postlethwait J.H."/>
            <person name="Berthelot C."/>
            <person name="Roest Crollius H."/>
            <person name="Guiguen Y."/>
        </authorList>
    </citation>
    <scope>NUCLEOTIDE SEQUENCE</scope>
    <source>
        <strain evidence="2">NC1722</strain>
    </source>
</reference>
<protein>
    <submittedName>
        <fullName evidence="2">Uncharacterized protein</fullName>
    </submittedName>
</protein>
<organism evidence="2 3">
    <name type="scientific">Aldrovandia affinis</name>
    <dbReference type="NCBI Taxonomy" id="143900"/>
    <lineage>
        <taxon>Eukaryota</taxon>
        <taxon>Metazoa</taxon>
        <taxon>Chordata</taxon>
        <taxon>Craniata</taxon>
        <taxon>Vertebrata</taxon>
        <taxon>Euteleostomi</taxon>
        <taxon>Actinopterygii</taxon>
        <taxon>Neopterygii</taxon>
        <taxon>Teleostei</taxon>
        <taxon>Notacanthiformes</taxon>
        <taxon>Halosauridae</taxon>
        <taxon>Aldrovandia</taxon>
    </lineage>
</organism>
<gene>
    <name evidence="2" type="ORF">AAFF_G00008240</name>
</gene>
<accession>A0AAD7T6A0</accession>
<name>A0AAD7T6A0_9TELE</name>
<feature type="region of interest" description="Disordered" evidence="1">
    <location>
        <begin position="1"/>
        <end position="76"/>
    </location>
</feature>
<evidence type="ECO:0000313" key="2">
    <source>
        <dbReference type="EMBL" id="KAJ8415126.1"/>
    </source>
</evidence>
<comment type="caution">
    <text evidence="2">The sequence shown here is derived from an EMBL/GenBank/DDBJ whole genome shotgun (WGS) entry which is preliminary data.</text>
</comment>
<dbReference type="Proteomes" id="UP001221898">
    <property type="component" value="Unassembled WGS sequence"/>
</dbReference>
<evidence type="ECO:0000313" key="3">
    <source>
        <dbReference type="Proteomes" id="UP001221898"/>
    </source>
</evidence>
<proteinExistence type="predicted"/>
<dbReference type="AlphaFoldDB" id="A0AAD7T6A0"/>
<dbReference type="EMBL" id="JAINUG010000010">
    <property type="protein sequence ID" value="KAJ8415126.1"/>
    <property type="molecule type" value="Genomic_DNA"/>
</dbReference>
<feature type="compositionally biased region" description="Pro residues" evidence="1">
    <location>
        <begin position="30"/>
        <end position="49"/>
    </location>
</feature>
<sequence length="147" mass="15436">MTTTSSDGGLPAYRARIRNTAKFGRGRARAPPPATAAVPPPGGGGPPTTPDLATPAEWGDSVDPAEDGAEGWNTRPVWKRPLSGEHLEARGHKEAPSIPLVNNRYEVLAGSEEGADFCTGMDLELASPFPYLDSWAVDNLLGSIGMV</sequence>
<feature type="compositionally biased region" description="Basic residues" evidence="1">
    <location>
        <begin position="15"/>
        <end position="28"/>
    </location>
</feature>